<dbReference type="Gene3D" id="3.30.360.10">
    <property type="entry name" value="Dihydrodipicolinate Reductase, domain 2"/>
    <property type="match status" value="1"/>
</dbReference>
<dbReference type="Pfam" id="PF01408">
    <property type="entry name" value="GFO_IDH_MocA"/>
    <property type="match status" value="1"/>
</dbReference>
<evidence type="ECO:0000259" key="4">
    <source>
        <dbReference type="Pfam" id="PF22725"/>
    </source>
</evidence>
<keyword evidence="2" id="KW-0560">Oxidoreductase</keyword>
<dbReference type="InterPro" id="IPR050984">
    <property type="entry name" value="Gfo/Idh/MocA_domain"/>
</dbReference>
<evidence type="ECO:0000313" key="6">
    <source>
        <dbReference type="Proteomes" id="UP001172083"/>
    </source>
</evidence>
<reference evidence="5" key="1">
    <citation type="submission" date="2023-06" db="EMBL/GenBank/DDBJ databases">
        <title>Genomic of Agaribacillus aureum.</title>
        <authorList>
            <person name="Wang G."/>
        </authorList>
    </citation>
    <scope>NUCLEOTIDE SEQUENCE</scope>
    <source>
        <strain evidence="5">BMA12</strain>
    </source>
</reference>
<evidence type="ECO:0000256" key="2">
    <source>
        <dbReference type="ARBA" id="ARBA00023002"/>
    </source>
</evidence>
<dbReference type="EMBL" id="JAUJEB010000013">
    <property type="protein sequence ID" value="MDN5217104.1"/>
    <property type="molecule type" value="Genomic_DNA"/>
</dbReference>
<proteinExistence type="inferred from homology"/>
<evidence type="ECO:0000259" key="3">
    <source>
        <dbReference type="Pfam" id="PF01408"/>
    </source>
</evidence>
<feature type="domain" description="GFO/IDH/MocA-like oxidoreductase" evidence="4">
    <location>
        <begin position="132"/>
        <end position="246"/>
    </location>
</feature>
<gene>
    <name evidence="5" type="ORF">QQ020_33845</name>
</gene>
<dbReference type="PANTHER" id="PTHR22604">
    <property type="entry name" value="OXIDOREDUCTASES"/>
    <property type="match status" value="1"/>
</dbReference>
<comment type="caution">
    <text evidence="5">The sequence shown here is derived from an EMBL/GenBank/DDBJ whole genome shotgun (WGS) entry which is preliminary data.</text>
</comment>
<organism evidence="5 6">
    <name type="scientific">Agaribacillus aureus</name>
    <dbReference type="NCBI Taxonomy" id="3051825"/>
    <lineage>
        <taxon>Bacteria</taxon>
        <taxon>Pseudomonadati</taxon>
        <taxon>Bacteroidota</taxon>
        <taxon>Cytophagia</taxon>
        <taxon>Cytophagales</taxon>
        <taxon>Splendidivirgaceae</taxon>
        <taxon>Agaribacillus</taxon>
    </lineage>
</organism>
<protein>
    <submittedName>
        <fullName evidence="5">Gfo/Idh/MocA family oxidoreductase</fullName>
    </submittedName>
</protein>
<comment type="similarity">
    <text evidence="1">Belongs to the Gfo/Idh/MocA family.</text>
</comment>
<dbReference type="SUPFAM" id="SSF55347">
    <property type="entry name" value="Glyceraldehyde-3-phosphate dehydrogenase-like, C-terminal domain"/>
    <property type="match status" value="1"/>
</dbReference>
<dbReference type="PANTHER" id="PTHR22604:SF105">
    <property type="entry name" value="TRANS-1,2-DIHYDROBENZENE-1,2-DIOL DEHYDROGENASE"/>
    <property type="match status" value="1"/>
</dbReference>
<name>A0ABT8LH19_9BACT</name>
<evidence type="ECO:0000313" key="5">
    <source>
        <dbReference type="EMBL" id="MDN5217104.1"/>
    </source>
</evidence>
<sequence>MRKINWGIISTGTIAHSFALDFKHVQEGNLIAVASRSMDKAREFANQYDIDTAYSSYEALYNDPRIEAVYIATPHNFHLKNASDALRAGKAVLCEKPLTVSPGECKQLIQLANLTGNYLMEAMWTYFLPPILKAQEWVKSGLIGAIKHIKADFGYAVPFDACGRMYNPGLAGGALLDMGIYPIAAAWLFYRKDPLSWHVIARKATTGVDNDVVMLLRYEDEVASLTTSFRSKLPNYLYIIGTKGYIQIPDFWRARECLLYLGEECTRHYIDPRTSAGFNFEIDAVNRDILHGRKESGIMPHAYSLKFQEMMEQVRGFF</sequence>
<dbReference type="InterPro" id="IPR055170">
    <property type="entry name" value="GFO_IDH_MocA-like_dom"/>
</dbReference>
<dbReference type="InterPro" id="IPR000683">
    <property type="entry name" value="Gfo/Idh/MocA-like_OxRdtase_N"/>
</dbReference>
<dbReference type="SUPFAM" id="SSF51735">
    <property type="entry name" value="NAD(P)-binding Rossmann-fold domains"/>
    <property type="match status" value="1"/>
</dbReference>
<evidence type="ECO:0000256" key="1">
    <source>
        <dbReference type="ARBA" id="ARBA00010928"/>
    </source>
</evidence>
<accession>A0ABT8LH19</accession>
<dbReference type="InterPro" id="IPR036291">
    <property type="entry name" value="NAD(P)-bd_dom_sf"/>
</dbReference>
<keyword evidence="6" id="KW-1185">Reference proteome</keyword>
<dbReference type="RefSeq" id="WP_346762441.1">
    <property type="nucleotide sequence ID" value="NZ_JAUJEB010000013.1"/>
</dbReference>
<feature type="domain" description="Gfo/Idh/MocA-like oxidoreductase N-terminal" evidence="3">
    <location>
        <begin position="4"/>
        <end position="120"/>
    </location>
</feature>
<dbReference type="Pfam" id="PF22725">
    <property type="entry name" value="GFO_IDH_MocA_C3"/>
    <property type="match status" value="1"/>
</dbReference>
<dbReference type="Proteomes" id="UP001172083">
    <property type="component" value="Unassembled WGS sequence"/>
</dbReference>
<dbReference type="Gene3D" id="3.40.50.720">
    <property type="entry name" value="NAD(P)-binding Rossmann-like Domain"/>
    <property type="match status" value="1"/>
</dbReference>